<comment type="caution">
    <text evidence="1">The sequence shown here is derived from an EMBL/GenBank/DDBJ whole genome shotgun (WGS) entry which is preliminary data.</text>
</comment>
<evidence type="ECO:0000313" key="1">
    <source>
        <dbReference type="EMBL" id="SCB91811.1"/>
    </source>
</evidence>
<sequence length="19" mass="2153">MELILHYAGGNLNDKYIGM</sequence>
<reference evidence="1 2" key="1">
    <citation type="submission" date="2016-08" db="EMBL/GenBank/DDBJ databases">
        <authorList>
            <person name="Loux V."/>
            <person name="Rue O."/>
        </authorList>
    </citation>
    <scope>NUCLEOTIDE SEQUENCE [LARGE SCALE GENOMIC DNA]</scope>
    <source>
        <strain evidence="1 2">WSBC_10311</strain>
    </source>
</reference>
<dbReference type="Proteomes" id="UP000195728">
    <property type="component" value="Unassembled WGS sequence"/>
</dbReference>
<organism evidence="1 2">
    <name type="scientific">Bacillus wiedmannii</name>
    <dbReference type="NCBI Taxonomy" id="1890302"/>
    <lineage>
        <taxon>Bacteria</taxon>
        <taxon>Bacillati</taxon>
        <taxon>Bacillota</taxon>
        <taxon>Bacilli</taxon>
        <taxon>Bacillales</taxon>
        <taxon>Bacillaceae</taxon>
        <taxon>Bacillus</taxon>
        <taxon>Bacillus cereus group</taxon>
    </lineage>
</organism>
<name>A0AB37YMA7_9BACI</name>
<protein>
    <submittedName>
        <fullName evidence="1">Uncharacterized protein</fullName>
    </submittedName>
</protein>
<accession>A0AB37YMA7</accession>
<gene>
    <name evidence="1" type="ORF">BC10311_00729</name>
</gene>
<proteinExistence type="predicted"/>
<dbReference type="AlphaFoldDB" id="A0AB37YMA7"/>
<dbReference type="EMBL" id="FMBG01000010">
    <property type="protein sequence ID" value="SCB91811.1"/>
    <property type="molecule type" value="Genomic_DNA"/>
</dbReference>
<evidence type="ECO:0000313" key="2">
    <source>
        <dbReference type="Proteomes" id="UP000195728"/>
    </source>
</evidence>